<evidence type="ECO:0000256" key="11">
    <source>
        <dbReference type="RuleBase" id="RU003657"/>
    </source>
</evidence>
<dbReference type="GO" id="GO:0000105">
    <property type="term" value="P:L-histidine biosynthetic process"/>
    <property type="evidence" value="ECO:0007669"/>
    <property type="project" value="UniProtKB-UniPathway"/>
</dbReference>
<evidence type="ECO:0000313" key="13">
    <source>
        <dbReference type="EMBL" id="ODV63246.1"/>
    </source>
</evidence>
<comment type="similarity">
    <text evidence="3 11">Belongs to the HisA/HisF family.</text>
</comment>
<dbReference type="PANTHER" id="PTHR43090">
    <property type="entry name" value="1-(5-PHOSPHORIBOSYL)-5-[(5-PHOSPHORIBOSYLAMINO)METHYLIDENEAMINO] IMIDAZOLE-4-CARBOXAMIDE ISOMERASE"/>
    <property type="match status" value="1"/>
</dbReference>
<sequence>MTRFRGCIDIHSGKVKQIVGGTLKSDNDSDKVATNFVSDKPSSYYGNLYKENNIYGCHIIKLGSSIENDKVAELALRSWPNNFQIGGGINDSNCLEWLNKGAKQIIITSWLFPNNQFSMERLVRLHSLVGDKNKIVLDLSCRCKMNNKRDKEWHVAIQKWTIVTELKLSQELFVELSSFCSEFLIHAADVEGLCRGIDEGLVAQLGRWFSNPSLAGVGVVYAGGGRSIADLQTVERLSAGMVDLTFGSALDIFGGSLVRFSDCVEWNRAREPEDV</sequence>
<comment type="catalytic activity">
    <reaction evidence="1 12">
        <text>1-(5-phospho-beta-D-ribosyl)-5-[(5-phospho-beta-D-ribosylamino)methylideneamino]imidazole-4-carboxamide = 5-[(5-phospho-1-deoxy-D-ribulos-1-ylimino)methylamino]-1-(5-phospho-beta-D-ribosyl)imidazole-4-carboxamide</text>
        <dbReference type="Rhea" id="RHEA:15469"/>
        <dbReference type="ChEBI" id="CHEBI:58435"/>
        <dbReference type="ChEBI" id="CHEBI:58525"/>
        <dbReference type="EC" id="5.3.1.16"/>
    </reaction>
</comment>
<dbReference type="GO" id="GO:0005737">
    <property type="term" value="C:cytoplasm"/>
    <property type="evidence" value="ECO:0007669"/>
    <property type="project" value="UniProtKB-SubCell"/>
</dbReference>
<dbReference type="RefSeq" id="XP_020049553.1">
    <property type="nucleotide sequence ID" value="XM_020192168.1"/>
</dbReference>
<evidence type="ECO:0000256" key="2">
    <source>
        <dbReference type="ARBA" id="ARBA00005133"/>
    </source>
</evidence>
<dbReference type="NCBIfam" id="TIGR02129">
    <property type="entry name" value="hisA_euk"/>
    <property type="match status" value="1"/>
</dbReference>
<dbReference type="InterPro" id="IPR011060">
    <property type="entry name" value="RibuloseP-bd_barrel"/>
</dbReference>
<keyword evidence="14" id="KW-1185">Reference proteome</keyword>
<dbReference type="InterPro" id="IPR013785">
    <property type="entry name" value="Aldolase_TIM"/>
</dbReference>
<evidence type="ECO:0000256" key="1">
    <source>
        <dbReference type="ARBA" id="ARBA00000901"/>
    </source>
</evidence>
<dbReference type="GO" id="GO:0003949">
    <property type="term" value="F:1-(5-phosphoribosyl)-5-[(5-phosphoribosylamino)methylideneamino]imidazole-4-carboxamide isomerase activity"/>
    <property type="evidence" value="ECO:0007669"/>
    <property type="project" value="UniProtKB-EC"/>
</dbReference>
<dbReference type="GO" id="GO:0000162">
    <property type="term" value="P:L-tryptophan biosynthetic process"/>
    <property type="evidence" value="ECO:0007669"/>
    <property type="project" value="TreeGrafter"/>
</dbReference>
<dbReference type="CDD" id="cd04723">
    <property type="entry name" value="HisA_HisF"/>
    <property type="match status" value="1"/>
</dbReference>
<keyword evidence="7 11" id="KW-0368">Histidine biosynthesis</keyword>
<evidence type="ECO:0000256" key="10">
    <source>
        <dbReference type="ARBA" id="ARBA00031376"/>
    </source>
</evidence>
<dbReference type="SUPFAM" id="SSF51366">
    <property type="entry name" value="Ribulose-phoshate binding barrel"/>
    <property type="match status" value="1"/>
</dbReference>
<comment type="subcellular location">
    <subcellularLocation>
        <location evidence="12">Cytoplasm</location>
    </subcellularLocation>
</comment>
<evidence type="ECO:0000256" key="12">
    <source>
        <dbReference type="RuleBase" id="RU364022"/>
    </source>
</evidence>
<proteinExistence type="inferred from homology"/>
<evidence type="ECO:0000256" key="9">
    <source>
        <dbReference type="ARBA" id="ARBA00030547"/>
    </source>
</evidence>
<accession>A0A1D2VNR7</accession>
<dbReference type="GeneID" id="30965804"/>
<dbReference type="Gene3D" id="3.20.20.70">
    <property type="entry name" value="Aldolase class I"/>
    <property type="match status" value="1"/>
</dbReference>
<evidence type="ECO:0000256" key="4">
    <source>
        <dbReference type="ARBA" id="ARBA00012550"/>
    </source>
</evidence>
<dbReference type="UniPathway" id="UPA00031">
    <property type="reaction ID" value="UER00009"/>
</dbReference>
<keyword evidence="12" id="KW-0963">Cytoplasm</keyword>
<keyword evidence="6 11" id="KW-0028">Amino-acid biosynthesis</keyword>
<name>A0A1D2VNR7_9ASCO</name>
<dbReference type="EC" id="5.3.1.16" evidence="4 12"/>
<dbReference type="Pfam" id="PF00977">
    <property type="entry name" value="His_biosynth"/>
    <property type="match status" value="1"/>
</dbReference>
<evidence type="ECO:0000256" key="6">
    <source>
        <dbReference type="ARBA" id="ARBA00022605"/>
    </source>
</evidence>
<evidence type="ECO:0000256" key="7">
    <source>
        <dbReference type="ARBA" id="ARBA00023102"/>
    </source>
</evidence>
<gene>
    <name evidence="13" type="ORF">ASCRUDRAFT_73145</name>
</gene>
<reference evidence="14" key="1">
    <citation type="submission" date="2016-05" db="EMBL/GenBank/DDBJ databases">
        <title>Comparative genomics of biotechnologically important yeasts.</title>
        <authorList>
            <consortium name="DOE Joint Genome Institute"/>
            <person name="Riley R."/>
            <person name="Haridas S."/>
            <person name="Wolfe K.H."/>
            <person name="Lopes M.R."/>
            <person name="Hittinger C.T."/>
            <person name="Goker M."/>
            <person name="Salamov A."/>
            <person name="Wisecaver J."/>
            <person name="Long T.M."/>
            <person name="Aerts A.L."/>
            <person name="Barry K."/>
            <person name="Choi C."/>
            <person name="Clum A."/>
            <person name="Coughlan A.Y."/>
            <person name="Deshpande S."/>
            <person name="Douglass A.P."/>
            <person name="Hanson S.J."/>
            <person name="Klenk H.-P."/>
            <person name="Labutti K."/>
            <person name="Lapidus A."/>
            <person name="Lindquist E."/>
            <person name="Lipzen A."/>
            <person name="Meier-Kolthoff J.P."/>
            <person name="Ohm R.A."/>
            <person name="Otillar R.P."/>
            <person name="Pangilinan J."/>
            <person name="Peng Y."/>
            <person name="Rokas A."/>
            <person name="Rosa C.A."/>
            <person name="Scheuner C."/>
            <person name="Sibirny A.A."/>
            <person name="Slot J.C."/>
            <person name="Stielow J.B."/>
            <person name="Sun H."/>
            <person name="Kurtzman C.P."/>
            <person name="Blackwell M."/>
            <person name="Grigoriev I.V."/>
            <person name="Jeffries T.W."/>
        </authorList>
    </citation>
    <scope>NUCLEOTIDE SEQUENCE [LARGE SCALE GENOMIC DNA]</scope>
    <source>
        <strain evidence="14">DSM 1968</strain>
    </source>
</reference>
<dbReference type="STRING" id="1344418.A0A1D2VNR7"/>
<organism evidence="13 14">
    <name type="scientific">Ascoidea rubescens DSM 1968</name>
    <dbReference type="NCBI Taxonomy" id="1344418"/>
    <lineage>
        <taxon>Eukaryota</taxon>
        <taxon>Fungi</taxon>
        <taxon>Dikarya</taxon>
        <taxon>Ascomycota</taxon>
        <taxon>Saccharomycotina</taxon>
        <taxon>Saccharomycetes</taxon>
        <taxon>Ascoideaceae</taxon>
        <taxon>Ascoidea</taxon>
    </lineage>
</organism>
<evidence type="ECO:0000256" key="8">
    <source>
        <dbReference type="ARBA" id="ARBA00023235"/>
    </source>
</evidence>
<dbReference type="OrthoDB" id="446074at2759"/>
<dbReference type="PANTHER" id="PTHR43090:SF2">
    <property type="entry name" value="1-(5-PHOSPHORIBOSYL)-5-[(5-PHOSPHORIBOSYLAMINO)METHYLIDENEAMINO] IMIDAZOLE-4-CARBOXAMIDE ISOMERASE"/>
    <property type="match status" value="1"/>
</dbReference>
<keyword evidence="8 12" id="KW-0413">Isomerase</keyword>
<evidence type="ECO:0000256" key="5">
    <source>
        <dbReference type="ARBA" id="ARBA00018464"/>
    </source>
</evidence>
<dbReference type="EMBL" id="KV454475">
    <property type="protein sequence ID" value="ODV63246.1"/>
    <property type="molecule type" value="Genomic_DNA"/>
</dbReference>
<protein>
    <recommendedName>
        <fullName evidence="5 12">1-(5-phosphoribosyl)-5-[(5-phosphoribosylamino)methylideneamino] imidazole-4-carboxamide isomerase</fullName>
        <ecNumber evidence="4 12">5.3.1.16</ecNumber>
    </recommendedName>
    <alternativeName>
        <fullName evidence="10 12">5-proFAR isomerase</fullName>
    </alternativeName>
    <alternativeName>
        <fullName evidence="9 12">Phosphoribosylformimino-5-aminoimidazole carboxamide ribotide isomerase</fullName>
    </alternativeName>
</protein>
<evidence type="ECO:0000313" key="14">
    <source>
        <dbReference type="Proteomes" id="UP000095038"/>
    </source>
</evidence>
<dbReference type="Proteomes" id="UP000095038">
    <property type="component" value="Unassembled WGS sequence"/>
</dbReference>
<comment type="pathway">
    <text evidence="2 12">Amino-acid biosynthesis; L-histidine biosynthesis; L-histidine from 5-phospho-alpha-D-ribose 1-diphosphate: step 4/9.</text>
</comment>
<dbReference type="InParanoid" id="A0A1D2VNR7"/>
<dbReference type="InterPro" id="IPR011858">
    <property type="entry name" value="His6/HISN3"/>
</dbReference>
<dbReference type="FunCoup" id="A0A1D2VNR7">
    <property type="interactions" value="237"/>
</dbReference>
<dbReference type="InterPro" id="IPR044524">
    <property type="entry name" value="Isoase_HisA-like"/>
</dbReference>
<dbReference type="AlphaFoldDB" id="A0A1D2VNR7"/>
<evidence type="ECO:0000256" key="3">
    <source>
        <dbReference type="ARBA" id="ARBA00009667"/>
    </source>
</evidence>
<dbReference type="InterPro" id="IPR006062">
    <property type="entry name" value="His_biosynth"/>
</dbReference>